<dbReference type="RefSeq" id="WP_097012391.1">
    <property type="nucleotide sequence ID" value="NZ_LT907975.1"/>
</dbReference>
<dbReference type="AlphaFoldDB" id="A0A2C8FBI6"/>
<dbReference type="SUPFAM" id="SSF53335">
    <property type="entry name" value="S-adenosyl-L-methionine-dependent methyltransferases"/>
    <property type="match status" value="1"/>
</dbReference>
<dbReference type="OrthoDB" id="189417at2"/>
<evidence type="ECO:0000313" key="4">
    <source>
        <dbReference type="Proteomes" id="UP000219215"/>
    </source>
</evidence>
<dbReference type="EMBL" id="LT907975">
    <property type="protein sequence ID" value="SOB59529.1"/>
    <property type="molecule type" value="Genomic_DNA"/>
</dbReference>
<gene>
    <name evidence="3" type="ORF">DPRO_2620</name>
</gene>
<evidence type="ECO:0000256" key="1">
    <source>
        <dbReference type="ARBA" id="ARBA00022603"/>
    </source>
</evidence>
<dbReference type="Gene3D" id="3.40.50.150">
    <property type="entry name" value="Vaccinia Virus protein VP39"/>
    <property type="match status" value="1"/>
</dbReference>
<dbReference type="PANTHER" id="PTHR40048">
    <property type="entry name" value="RHAMNOSYL O-METHYLTRANSFERASE"/>
    <property type="match status" value="1"/>
</dbReference>
<dbReference type="InterPro" id="IPR029063">
    <property type="entry name" value="SAM-dependent_MTases_sf"/>
</dbReference>
<name>A0A2C8FBI6_9BACT</name>
<keyword evidence="2" id="KW-0808">Transferase</keyword>
<evidence type="ECO:0000256" key="2">
    <source>
        <dbReference type="ARBA" id="ARBA00022679"/>
    </source>
</evidence>
<accession>A0A2C8FBI6</accession>
<dbReference type="PANTHER" id="PTHR40048:SF1">
    <property type="entry name" value="RHAMNOSYL O-METHYLTRANSFERASE"/>
    <property type="match status" value="1"/>
</dbReference>
<reference evidence="4" key="1">
    <citation type="submission" date="2017-09" db="EMBL/GenBank/DDBJ databases">
        <authorList>
            <person name="Regsiter A."/>
            <person name="William W."/>
        </authorList>
    </citation>
    <scope>NUCLEOTIDE SEQUENCE [LARGE SCALE GENOMIC DNA]</scope>
    <source>
        <strain evidence="4">500-1</strain>
    </source>
</reference>
<protein>
    <submittedName>
        <fullName evidence="3">Cephalosporin hydroxylase</fullName>
    </submittedName>
</protein>
<keyword evidence="1" id="KW-0489">Methyltransferase</keyword>
<dbReference type="Pfam" id="PF04989">
    <property type="entry name" value="RMNT_CmcI"/>
    <property type="match status" value="1"/>
</dbReference>
<sequence length="246" mass="27928">MSNPIEDFKKERQERINAQGSNEKLKSAADSFMRESIKTGYSYNFHWLGRPIIQYPQDIIAMQELIWNVQPDIIIETGIAHGGTVLFHASMLQLLGGERKTVSIDIDIRDHNRAEIEAHPMCKNVTMLQGSSIDSEIVESAFDLAKGCENPMVILDSNHTHEHVLEEMKLYSPLVKKGSYMVVFDTVIEELPEEASADRPWAPGNNPMTAVDEFLKTNDRFVRDTDIDNKLMFSVAPRGYLKCIKD</sequence>
<dbReference type="GO" id="GO:0005886">
    <property type="term" value="C:plasma membrane"/>
    <property type="evidence" value="ECO:0007669"/>
    <property type="project" value="TreeGrafter"/>
</dbReference>
<dbReference type="GO" id="GO:0008610">
    <property type="term" value="P:lipid biosynthetic process"/>
    <property type="evidence" value="ECO:0007669"/>
    <property type="project" value="InterPro"/>
</dbReference>
<dbReference type="KEGG" id="pprf:DPRO_2620"/>
<dbReference type="Proteomes" id="UP000219215">
    <property type="component" value="Chromosome DPRO"/>
</dbReference>
<keyword evidence="4" id="KW-1185">Reference proteome</keyword>
<evidence type="ECO:0000313" key="3">
    <source>
        <dbReference type="EMBL" id="SOB59529.1"/>
    </source>
</evidence>
<dbReference type="GO" id="GO:0032259">
    <property type="term" value="P:methylation"/>
    <property type="evidence" value="ECO:0007669"/>
    <property type="project" value="UniProtKB-KW"/>
</dbReference>
<proteinExistence type="predicted"/>
<dbReference type="GO" id="GO:0071770">
    <property type="term" value="P:DIM/DIP cell wall layer assembly"/>
    <property type="evidence" value="ECO:0007669"/>
    <property type="project" value="TreeGrafter"/>
</dbReference>
<dbReference type="InterPro" id="IPR007072">
    <property type="entry name" value="RNMT_CmcI"/>
</dbReference>
<organism evidence="3 4">
    <name type="scientific">Pseudodesulfovibrio profundus</name>
    <dbReference type="NCBI Taxonomy" id="57320"/>
    <lineage>
        <taxon>Bacteria</taxon>
        <taxon>Pseudomonadati</taxon>
        <taxon>Thermodesulfobacteriota</taxon>
        <taxon>Desulfovibrionia</taxon>
        <taxon>Desulfovibrionales</taxon>
        <taxon>Desulfovibrionaceae</taxon>
    </lineage>
</organism>
<dbReference type="GO" id="GO:0008168">
    <property type="term" value="F:methyltransferase activity"/>
    <property type="evidence" value="ECO:0007669"/>
    <property type="project" value="UniProtKB-KW"/>
</dbReference>